<name>A0A8S5SGM4_9CAUD</name>
<sequence length="225" mass="25092">MAKEKVKGVLSLSPDAKVITVGTDPALKANYRYYVTIKGLKTLDGKPLDDISATFRMPYSPLYCSLNSLKMIVDAFKIPEENMLSYIREASKYADYIAQVQGVEVTDDDGKIKFSVEQFTRVKATMDCILKGYMERTYSGAGAKYTLDVATFQDSLNSGAFKNLLADLAKELLKWQDAIRGYFNEGRAKPKATRIGIKMSENSEVAQTTVDNILNDISRQVPMFS</sequence>
<organism evidence="1">
    <name type="scientific">Myoviridae sp. ctyhJ29</name>
    <dbReference type="NCBI Taxonomy" id="2827719"/>
    <lineage>
        <taxon>Viruses</taxon>
        <taxon>Duplodnaviria</taxon>
        <taxon>Heunggongvirae</taxon>
        <taxon>Uroviricota</taxon>
        <taxon>Caudoviricetes</taxon>
    </lineage>
</organism>
<protein>
    <submittedName>
        <fullName evidence="1">L,D-transpeptidase-like protein</fullName>
    </submittedName>
</protein>
<dbReference type="EMBL" id="BK032588">
    <property type="protein sequence ID" value="DAF49799.1"/>
    <property type="molecule type" value="Genomic_DNA"/>
</dbReference>
<accession>A0A8S5SGM4</accession>
<evidence type="ECO:0000313" key="1">
    <source>
        <dbReference type="EMBL" id="DAF49799.1"/>
    </source>
</evidence>
<proteinExistence type="predicted"/>
<reference evidence="1" key="1">
    <citation type="journal article" date="2021" name="Proc. Natl. Acad. Sci. U.S.A.">
        <title>A Catalog of Tens of Thousands of Viruses from Human Metagenomes Reveals Hidden Associations with Chronic Diseases.</title>
        <authorList>
            <person name="Tisza M.J."/>
            <person name="Buck C.B."/>
        </authorList>
    </citation>
    <scope>NUCLEOTIDE SEQUENCE</scope>
    <source>
        <strain evidence="1">CtyhJ29</strain>
    </source>
</reference>